<dbReference type="AlphaFoldDB" id="A0A6J2YWE5"/>
<dbReference type="KEGG" id="soy:115891224"/>
<reference evidence="4" key="1">
    <citation type="submission" date="2025-08" db="UniProtKB">
        <authorList>
            <consortium name="RefSeq"/>
        </authorList>
    </citation>
    <scope>IDENTIFICATION</scope>
    <source>
        <tissue evidence="4">Gonads</tissue>
    </source>
</reference>
<dbReference type="InParanoid" id="A0A6J2YWE5"/>
<dbReference type="GO" id="GO:0003677">
    <property type="term" value="F:DNA binding"/>
    <property type="evidence" value="ECO:0007669"/>
    <property type="project" value="UniProtKB-KW"/>
</dbReference>
<evidence type="ECO:0000256" key="1">
    <source>
        <dbReference type="ARBA" id="ARBA00023125"/>
    </source>
</evidence>
<accession>A0A6J2YWE5</accession>
<proteinExistence type="predicted"/>
<evidence type="ECO:0000313" key="3">
    <source>
        <dbReference type="Proteomes" id="UP000504635"/>
    </source>
</evidence>
<protein>
    <submittedName>
        <fullName evidence="4">Uncharacterized protein LOC115891224</fullName>
    </submittedName>
</protein>
<dbReference type="PROSITE" id="PS51253">
    <property type="entry name" value="HTH_CENPB"/>
    <property type="match status" value="1"/>
</dbReference>
<evidence type="ECO:0000259" key="2">
    <source>
        <dbReference type="PROSITE" id="PS51253"/>
    </source>
</evidence>
<name>A0A6J2YWE5_SITOR</name>
<dbReference type="OrthoDB" id="7383979at2759"/>
<dbReference type="Proteomes" id="UP000504635">
    <property type="component" value="Unplaced"/>
</dbReference>
<dbReference type="RefSeq" id="XP_030767511.1">
    <property type="nucleotide sequence ID" value="XM_030911651.1"/>
</dbReference>
<feature type="domain" description="HTH CENPB-type" evidence="2">
    <location>
        <begin position="42"/>
        <end position="120"/>
    </location>
</feature>
<keyword evidence="3" id="KW-1185">Reference proteome</keyword>
<sequence>MSTRAAAKKHDLCHVSLGRFKNKNEALEALGAEKNNNSVSMGYRAWNKVFTQEQEQIMEDYILKAANIYYGFCPKEIRRFAYELADKYKLAMPPQWKDKQMASEDWFSRFMKRHPQLSLQCAQPTSLSRATSFNEANVNCFFNNLEKVMDKYKFKPKDIYNVDETGITTVQKPNRIVTKKGTRQVGALTSAERGTLVTNLPAW</sequence>
<gene>
    <name evidence="4" type="primary">LOC115891224</name>
</gene>
<organism evidence="3 4">
    <name type="scientific">Sitophilus oryzae</name>
    <name type="common">Rice weevil</name>
    <name type="synonym">Curculio oryzae</name>
    <dbReference type="NCBI Taxonomy" id="7048"/>
    <lineage>
        <taxon>Eukaryota</taxon>
        <taxon>Metazoa</taxon>
        <taxon>Ecdysozoa</taxon>
        <taxon>Arthropoda</taxon>
        <taxon>Hexapoda</taxon>
        <taxon>Insecta</taxon>
        <taxon>Pterygota</taxon>
        <taxon>Neoptera</taxon>
        <taxon>Endopterygota</taxon>
        <taxon>Coleoptera</taxon>
        <taxon>Polyphaga</taxon>
        <taxon>Cucujiformia</taxon>
        <taxon>Curculionidae</taxon>
        <taxon>Dryophthorinae</taxon>
        <taxon>Sitophilus</taxon>
    </lineage>
</organism>
<evidence type="ECO:0000313" key="4">
    <source>
        <dbReference type="RefSeq" id="XP_030767511.1"/>
    </source>
</evidence>
<keyword evidence="1" id="KW-0238">DNA-binding</keyword>
<dbReference type="GeneID" id="115891224"/>
<dbReference type="InterPro" id="IPR006600">
    <property type="entry name" value="HTH_CenpB_DNA-bd_dom"/>
</dbReference>